<proteinExistence type="predicted"/>
<dbReference type="OrthoDB" id="2204615at2759"/>
<dbReference type="InterPro" id="IPR043502">
    <property type="entry name" value="DNA/RNA_pol_sf"/>
</dbReference>
<sequence>FIWTNEHEEIFNWLKQQLITPPILQYPDYNIPFVLFIDASYQGIGTVLAQIKDKKEYVIAYTSRTLSPAKKNYSTIELECLAVVWT</sequence>
<keyword evidence="3" id="KW-1185">Reference proteome</keyword>
<dbReference type="Gene3D" id="3.10.20.370">
    <property type="match status" value="1"/>
</dbReference>
<dbReference type="SUPFAM" id="SSF56672">
    <property type="entry name" value="DNA/RNA polymerases"/>
    <property type="match status" value="1"/>
</dbReference>
<feature type="non-terminal residue" evidence="2">
    <location>
        <position position="1"/>
    </location>
</feature>
<name>A0A9N9JVU8_9GLOM</name>
<evidence type="ECO:0000313" key="2">
    <source>
        <dbReference type="EMBL" id="CAG8798203.1"/>
    </source>
</evidence>
<dbReference type="Gene3D" id="3.30.70.270">
    <property type="match status" value="1"/>
</dbReference>
<accession>A0A9N9JVU8</accession>
<dbReference type="Proteomes" id="UP000789405">
    <property type="component" value="Unassembled WGS sequence"/>
</dbReference>
<organism evidence="2 3">
    <name type="scientific">Dentiscutata erythropus</name>
    <dbReference type="NCBI Taxonomy" id="1348616"/>
    <lineage>
        <taxon>Eukaryota</taxon>
        <taxon>Fungi</taxon>
        <taxon>Fungi incertae sedis</taxon>
        <taxon>Mucoromycota</taxon>
        <taxon>Glomeromycotina</taxon>
        <taxon>Glomeromycetes</taxon>
        <taxon>Diversisporales</taxon>
        <taxon>Gigasporaceae</taxon>
        <taxon>Dentiscutata</taxon>
    </lineage>
</organism>
<gene>
    <name evidence="2" type="ORF">DERYTH_LOCUS22829</name>
</gene>
<dbReference type="InterPro" id="IPR043128">
    <property type="entry name" value="Rev_trsase/Diguanyl_cyclase"/>
</dbReference>
<reference evidence="2" key="1">
    <citation type="submission" date="2021-06" db="EMBL/GenBank/DDBJ databases">
        <authorList>
            <person name="Kallberg Y."/>
            <person name="Tangrot J."/>
            <person name="Rosling A."/>
        </authorList>
    </citation>
    <scope>NUCLEOTIDE SEQUENCE</scope>
    <source>
        <strain evidence="2">MA453B</strain>
    </source>
</reference>
<protein>
    <submittedName>
        <fullName evidence="2">20217_t:CDS:1</fullName>
    </submittedName>
</protein>
<dbReference type="AlphaFoldDB" id="A0A9N9JVU8"/>
<evidence type="ECO:0000313" key="3">
    <source>
        <dbReference type="Proteomes" id="UP000789405"/>
    </source>
</evidence>
<dbReference type="PANTHER" id="PTHR34072">
    <property type="entry name" value="ENZYMATIC POLYPROTEIN-RELATED"/>
    <property type="match status" value="1"/>
</dbReference>
<dbReference type="Pfam" id="PF17919">
    <property type="entry name" value="RT_RNaseH_2"/>
    <property type="match status" value="1"/>
</dbReference>
<feature type="domain" description="Reverse transcriptase/retrotransposon-derived protein RNase H-like" evidence="1">
    <location>
        <begin position="3"/>
        <end position="86"/>
    </location>
</feature>
<comment type="caution">
    <text evidence="2">The sequence shown here is derived from an EMBL/GenBank/DDBJ whole genome shotgun (WGS) entry which is preliminary data.</text>
</comment>
<dbReference type="FunFam" id="3.10.20.370:FF:000001">
    <property type="entry name" value="Retrovirus-related Pol polyprotein from transposon 17.6-like protein"/>
    <property type="match status" value="1"/>
</dbReference>
<feature type="non-terminal residue" evidence="2">
    <location>
        <position position="86"/>
    </location>
</feature>
<dbReference type="InterPro" id="IPR041577">
    <property type="entry name" value="RT_RNaseH_2"/>
</dbReference>
<evidence type="ECO:0000259" key="1">
    <source>
        <dbReference type="Pfam" id="PF17919"/>
    </source>
</evidence>
<dbReference type="EMBL" id="CAJVPY010032810">
    <property type="protein sequence ID" value="CAG8798203.1"/>
    <property type="molecule type" value="Genomic_DNA"/>
</dbReference>